<dbReference type="EC" id="2.7.7.65" evidence="1"/>
<dbReference type="CDD" id="cd01949">
    <property type="entry name" value="GGDEF"/>
    <property type="match status" value="1"/>
</dbReference>
<evidence type="ECO:0000256" key="2">
    <source>
        <dbReference type="SAM" id="Phobius"/>
    </source>
</evidence>
<dbReference type="FunFam" id="3.30.70.270:FF:000001">
    <property type="entry name" value="Diguanylate cyclase domain protein"/>
    <property type="match status" value="1"/>
</dbReference>
<evidence type="ECO:0000313" key="4">
    <source>
        <dbReference type="EMBL" id="VVE59498.1"/>
    </source>
</evidence>
<dbReference type="Gene3D" id="3.30.70.270">
    <property type="match status" value="1"/>
</dbReference>
<dbReference type="GO" id="GO:0005886">
    <property type="term" value="C:plasma membrane"/>
    <property type="evidence" value="ECO:0007669"/>
    <property type="project" value="TreeGrafter"/>
</dbReference>
<dbReference type="InterPro" id="IPR050469">
    <property type="entry name" value="Diguanylate_Cyclase"/>
</dbReference>
<dbReference type="GO" id="GO:0052621">
    <property type="term" value="F:diguanylate cyclase activity"/>
    <property type="evidence" value="ECO:0007669"/>
    <property type="project" value="UniProtKB-EC"/>
</dbReference>
<dbReference type="RefSeq" id="WP_150700193.1">
    <property type="nucleotide sequence ID" value="NZ_CABPRZ010000043.1"/>
</dbReference>
<feature type="transmembrane region" description="Helical" evidence="2">
    <location>
        <begin position="62"/>
        <end position="78"/>
    </location>
</feature>
<accession>A0A5E4ZF66</accession>
<dbReference type="InterPro" id="IPR000160">
    <property type="entry name" value="GGDEF_dom"/>
</dbReference>
<evidence type="ECO:0000259" key="3">
    <source>
        <dbReference type="PROSITE" id="PS50887"/>
    </source>
</evidence>
<feature type="transmembrane region" description="Helical" evidence="2">
    <location>
        <begin position="149"/>
        <end position="172"/>
    </location>
</feature>
<dbReference type="AlphaFoldDB" id="A0A5E4ZF66"/>
<proteinExistence type="predicted"/>
<feature type="transmembrane region" description="Helical" evidence="2">
    <location>
        <begin position="37"/>
        <end position="56"/>
    </location>
</feature>
<keyword evidence="2" id="KW-1133">Transmembrane helix</keyword>
<evidence type="ECO:0000256" key="1">
    <source>
        <dbReference type="ARBA" id="ARBA00012528"/>
    </source>
</evidence>
<organism evidence="4 5">
    <name type="scientific">Pandoraea terrae</name>
    <dbReference type="NCBI Taxonomy" id="1537710"/>
    <lineage>
        <taxon>Bacteria</taxon>
        <taxon>Pseudomonadati</taxon>
        <taxon>Pseudomonadota</taxon>
        <taxon>Betaproteobacteria</taxon>
        <taxon>Burkholderiales</taxon>
        <taxon>Burkholderiaceae</taxon>
        <taxon>Pandoraea</taxon>
    </lineage>
</organism>
<dbReference type="OrthoDB" id="9813903at2"/>
<reference evidence="4 5" key="1">
    <citation type="submission" date="2019-08" db="EMBL/GenBank/DDBJ databases">
        <authorList>
            <person name="Peeters C."/>
        </authorList>
    </citation>
    <scope>NUCLEOTIDE SEQUENCE [LARGE SCALE GENOMIC DNA]</scope>
    <source>
        <strain evidence="4 5">LMG 30175</strain>
    </source>
</reference>
<dbReference type="Pfam" id="PF00990">
    <property type="entry name" value="GGDEF"/>
    <property type="match status" value="1"/>
</dbReference>
<gene>
    <name evidence="4" type="ORF">PTE30175_05481</name>
</gene>
<feature type="transmembrane region" description="Helical" evidence="2">
    <location>
        <begin position="184"/>
        <end position="207"/>
    </location>
</feature>
<feature type="transmembrane region" description="Helical" evidence="2">
    <location>
        <begin position="6"/>
        <end position="25"/>
    </location>
</feature>
<feature type="transmembrane region" description="Helical" evidence="2">
    <location>
        <begin position="115"/>
        <end position="137"/>
    </location>
</feature>
<dbReference type="Proteomes" id="UP000414233">
    <property type="component" value="Unassembled WGS sequence"/>
</dbReference>
<dbReference type="InterPro" id="IPR029787">
    <property type="entry name" value="Nucleotide_cyclase"/>
</dbReference>
<keyword evidence="5" id="KW-1185">Reference proteome</keyword>
<evidence type="ECO:0000313" key="5">
    <source>
        <dbReference type="Proteomes" id="UP000414233"/>
    </source>
</evidence>
<dbReference type="SMART" id="SM00267">
    <property type="entry name" value="GGDEF"/>
    <property type="match status" value="1"/>
</dbReference>
<dbReference type="PANTHER" id="PTHR45138:SF24">
    <property type="entry name" value="DIGUANYLATE CYCLASE DGCC-RELATED"/>
    <property type="match status" value="1"/>
</dbReference>
<dbReference type="SUPFAM" id="SSF55073">
    <property type="entry name" value="Nucleotide cyclase"/>
    <property type="match status" value="1"/>
</dbReference>
<dbReference type="EMBL" id="CABPRZ010000043">
    <property type="protein sequence ID" value="VVE59498.1"/>
    <property type="molecule type" value="Genomic_DNA"/>
</dbReference>
<feature type="domain" description="GGDEF" evidence="3">
    <location>
        <begin position="249"/>
        <end position="380"/>
    </location>
</feature>
<dbReference type="NCBIfam" id="TIGR00254">
    <property type="entry name" value="GGDEF"/>
    <property type="match status" value="1"/>
</dbReference>
<feature type="transmembrane region" description="Helical" evidence="2">
    <location>
        <begin position="90"/>
        <end position="109"/>
    </location>
</feature>
<name>A0A5E4ZF66_9BURK</name>
<sequence length="391" mass="42623">MLSPTALLAITALLSLMMLFVIGSLLRSRVPGVREWVWANIGVLGALPLFALRGIIPDLLSIVAANALLMFSIAAYYAGCARFLGRPAHWHALCVAIAGGAAAMLYWRYVTEDETMRVVAVSVIHGTADLAIALLVLRHRPPNRRRYNYWLTGTLALLFGAGHTLRGILFLTTPELQVFSSSPLSIALMTLGAIVMPAMTMAAVLMIHDAMLASAEDAANRDYLTGALSRKHFDALARQEMTRALQRGWPLSLILIDLDHFKHINDTHGHAGGDTVLREFVRMMRANLRDPDVLGRLGGEEFAVLLPATDTAGAMHIADRLRMRANQHLVTGPFGVCHYTISGGIATWHEGETFEQLTMRADRALYAAKISGRNLMLTDVLPADETAPEAG</sequence>
<dbReference type="GO" id="GO:0043709">
    <property type="term" value="P:cell adhesion involved in single-species biofilm formation"/>
    <property type="evidence" value="ECO:0007669"/>
    <property type="project" value="TreeGrafter"/>
</dbReference>
<protein>
    <recommendedName>
        <fullName evidence="1">diguanylate cyclase</fullName>
        <ecNumber evidence="1">2.7.7.65</ecNumber>
    </recommendedName>
</protein>
<dbReference type="PANTHER" id="PTHR45138">
    <property type="entry name" value="REGULATORY COMPONENTS OF SENSORY TRANSDUCTION SYSTEM"/>
    <property type="match status" value="1"/>
</dbReference>
<dbReference type="PROSITE" id="PS50887">
    <property type="entry name" value="GGDEF"/>
    <property type="match status" value="1"/>
</dbReference>
<dbReference type="GO" id="GO:1902201">
    <property type="term" value="P:negative regulation of bacterial-type flagellum-dependent cell motility"/>
    <property type="evidence" value="ECO:0007669"/>
    <property type="project" value="TreeGrafter"/>
</dbReference>
<dbReference type="InterPro" id="IPR043128">
    <property type="entry name" value="Rev_trsase/Diguanyl_cyclase"/>
</dbReference>
<keyword evidence="2" id="KW-0472">Membrane</keyword>
<keyword evidence="2" id="KW-0812">Transmembrane</keyword>